<dbReference type="Proteomes" id="UP000636800">
    <property type="component" value="Chromosome 1"/>
</dbReference>
<evidence type="ECO:0000313" key="2">
    <source>
        <dbReference type="Proteomes" id="UP000636800"/>
    </source>
</evidence>
<dbReference type="AlphaFoldDB" id="A0A835VIB0"/>
<dbReference type="PANTHER" id="PTHR33401:SF3">
    <property type="entry name" value="LOW AFFINITY POTASSIUM TRANSPORT SYSTEM PROTEIN"/>
    <property type="match status" value="1"/>
</dbReference>
<gene>
    <name evidence="1" type="ORF">HPP92_002804</name>
</gene>
<dbReference type="OrthoDB" id="1927044at2759"/>
<evidence type="ECO:0000313" key="1">
    <source>
        <dbReference type="EMBL" id="KAG0498113.1"/>
    </source>
</evidence>
<reference evidence="1 2" key="1">
    <citation type="journal article" date="2020" name="Nat. Food">
        <title>A phased Vanilla planifolia genome enables genetic improvement of flavour and production.</title>
        <authorList>
            <person name="Hasing T."/>
            <person name="Tang H."/>
            <person name="Brym M."/>
            <person name="Khazi F."/>
            <person name="Huang T."/>
            <person name="Chambers A.H."/>
        </authorList>
    </citation>
    <scope>NUCLEOTIDE SEQUENCE [LARGE SCALE GENOMIC DNA]</scope>
    <source>
        <tissue evidence="1">Leaf</tissue>
    </source>
</reference>
<dbReference type="PANTHER" id="PTHR33401">
    <property type="entry name" value="LIGHT-HARVESTING COMPLEX-LIKE PROTEIN OHP2, CHLOROPLASTIC"/>
    <property type="match status" value="1"/>
</dbReference>
<name>A0A835VIB0_VANPL</name>
<proteinExistence type="predicted"/>
<keyword evidence="2" id="KW-1185">Reference proteome</keyword>
<protein>
    <submittedName>
        <fullName evidence="1">Uncharacterized protein</fullName>
    </submittedName>
</protein>
<accession>A0A835VIB0</accession>
<sequence length="238" mass="25981">MLQNPRRSAGIQSAPFLPPSPSSLERQILDSTGCCRCIESAGSVLDSICCFLYKEAKLKSEHALSLKSMAKWYLLARMSSCRAVANGRRGTHPWVSAGFRKSSTSTWVCLLHLFGRTSAGNDGSCPPGWSGSASFKPLTSDDNDISTSSKNENSSKKKVCLKSSLKRPREDHTGVSSIACESSEVVSISRANDRRKVQWTDACGRELIQIREFECSDADASDDEHENGGHNKCLCVIQ</sequence>
<comment type="caution">
    <text evidence="1">The sequence shown here is derived from an EMBL/GenBank/DDBJ whole genome shotgun (WGS) entry which is preliminary data.</text>
</comment>
<organism evidence="1 2">
    <name type="scientific">Vanilla planifolia</name>
    <name type="common">Vanilla</name>
    <dbReference type="NCBI Taxonomy" id="51239"/>
    <lineage>
        <taxon>Eukaryota</taxon>
        <taxon>Viridiplantae</taxon>
        <taxon>Streptophyta</taxon>
        <taxon>Embryophyta</taxon>
        <taxon>Tracheophyta</taxon>
        <taxon>Spermatophyta</taxon>
        <taxon>Magnoliopsida</taxon>
        <taxon>Liliopsida</taxon>
        <taxon>Asparagales</taxon>
        <taxon>Orchidaceae</taxon>
        <taxon>Vanilloideae</taxon>
        <taxon>Vanilleae</taxon>
        <taxon>Vanilla</taxon>
    </lineage>
</organism>
<dbReference type="EMBL" id="JADCNL010000001">
    <property type="protein sequence ID" value="KAG0498113.1"/>
    <property type="molecule type" value="Genomic_DNA"/>
</dbReference>